<dbReference type="AlphaFoldDB" id="A0A656JIC1"/>
<feature type="non-terminal residue" evidence="1">
    <location>
        <position position="53"/>
    </location>
</feature>
<gene>
    <name evidence="1" type="ORF">A245_47385</name>
</gene>
<proteinExistence type="predicted"/>
<protein>
    <submittedName>
        <fullName evidence="1">Uncharacterized protein</fullName>
    </submittedName>
</protein>
<organism evidence="1 2">
    <name type="scientific">Pseudomonas syringae pv. actinidiae ICMP 19096</name>
    <dbReference type="NCBI Taxonomy" id="1194405"/>
    <lineage>
        <taxon>Bacteria</taxon>
        <taxon>Pseudomonadati</taxon>
        <taxon>Pseudomonadota</taxon>
        <taxon>Gammaproteobacteria</taxon>
        <taxon>Pseudomonadales</taxon>
        <taxon>Pseudomonadaceae</taxon>
        <taxon>Pseudomonas</taxon>
        <taxon>Pseudomonas syringae</taxon>
    </lineage>
</organism>
<evidence type="ECO:0000313" key="1">
    <source>
        <dbReference type="EMBL" id="EPN26899.1"/>
    </source>
</evidence>
<dbReference type="EMBL" id="AOKF01004043">
    <property type="protein sequence ID" value="EPN26899.1"/>
    <property type="molecule type" value="Genomic_DNA"/>
</dbReference>
<name>A0A656JIC1_PSESF</name>
<evidence type="ECO:0000313" key="2">
    <source>
        <dbReference type="Proteomes" id="UP000018849"/>
    </source>
</evidence>
<comment type="caution">
    <text evidence="1">The sequence shown here is derived from an EMBL/GenBank/DDBJ whole genome shotgun (WGS) entry which is preliminary data.</text>
</comment>
<dbReference type="Proteomes" id="UP000018849">
    <property type="component" value="Unassembled WGS sequence"/>
</dbReference>
<sequence>MSVARDRKKLMLVGAGNLCLHILNVLAHRNEFDFVVVGRREDPTLRLCNLVAL</sequence>
<reference evidence="1 2" key="1">
    <citation type="journal article" date="2013" name="PLoS Pathog.">
        <title>Genomic analysis of the Kiwifruit pathogen Pseudomonas syringae pv. actinidiae provides insight into the origins of an emergent plant disease.</title>
        <authorList>
            <person name="McCann H.C."/>
            <person name="Rikkerink E.H."/>
            <person name="Bertels F."/>
            <person name="Fiers M."/>
            <person name="Lu A."/>
            <person name="Rees-George J."/>
            <person name="Andersen M.T."/>
            <person name="Gleave A.P."/>
            <person name="Haubold B."/>
            <person name="Wohlers M.W."/>
            <person name="Guttman D.S."/>
            <person name="Wang P.W."/>
            <person name="Straub C."/>
            <person name="Vanneste J.L."/>
            <person name="Rainey P.B."/>
            <person name="Templeton M.D."/>
        </authorList>
    </citation>
    <scope>NUCLEOTIDE SEQUENCE [LARGE SCALE GENOMIC DNA]</scope>
    <source>
        <strain evidence="1 2">ICMP 19096</strain>
    </source>
</reference>
<accession>A0A656JIC1</accession>